<dbReference type="KEGG" id="mpp:MICPUCDRAFT_66821"/>
<keyword evidence="2" id="KW-1185">Reference proteome</keyword>
<dbReference type="EMBL" id="GG663747">
    <property type="protein sequence ID" value="EEH52973.1"/>
    <property type="molecule type" value="Genomic_DNA"/>
</dbReference>
<evidence type="ECO:0000313" key="1">
    <source>
        <dbReference type="EMBL" id="EEH52973.1"/>
    </source>
</evidence>
<protein>
    <submittedName>
        <fullName evidence="1">Predicted protein</fullName>
    </submittedName>
</protein>
<accession>C1N4P3</accession>
<dbReference type="AlphaFoldDB" id="C1N4P3"/>
<dbReference type="RefSeq" id="XP_003063034.1">
    <property type="nucleotide sequence ID" value="XM_003062988.1"/>
</dbReference>
<gene>
    <name evidence="1" type="ORF">MICPUCDRAFT_66821</name>
</gene>
<dbReference type="GeneID" id="9688474"/>
<proteinExistence type="predicted"/>
<reference evidence="1 2" key="1">
    <citation type="journal article" date="2009" name="Science">
        <title>Green evolution and dynamic adaptations revealed by genomes of the marine picoeukaryotes Micromonas.</title>
        <authorList>
            <person name="Worden A.Z."/>
            <person name="Lee J.H."/>
            <person name="Mock T."/>
            <person name="Rouze P."/>
            <person name="Simmons M.P."/>
            <person name="Aerts A.L."/>
            <person name="Allen A.E."/>
            <person name="Cuvelier M.L."/>
            <person name="Derelle E."/>
            <person name="Everett M.V."/>
            <person name="Foulon E."/>
            <person name="Grimwood J."/>
            <person name="Gundlach H."/>
            <person name="Henrissat B."/>
            <person name="Napoli C."/>
            <person name="McDonald S.M."/>
            <person name="Parker M.S."/>
            <person name="Rombauts S."/>
            <person name="Salamov A."/>
            <person name="Von Dassow P."/>
            <person name="Badger J.H."/>
            <person name="Coutinho P.M."/>
            <person name="Demir E."/>
            <person name="Dubchak I."/>
            <person name="Gentemann C."/>
            <person name="Eikrem W."/>
            <person name="Gready J.E."/>
            <person name="John U."/>
            <person name="Lanier W."/>
            <person name="Lindquist E.A."/>
            <person name="Lucas S."/>
            <person name="Mayer K.F."/>
            <person name="Moreau H."/>
            <person name="Not F."/>
            <person name="Otillar R."/>
            <person name="Panaud O."/>
            <person name="Pangilinan J."/>
            <person name="Paulsen I."/>
            <person name="Piegu B."/>
            <person name="Poliakov A."/>
            <person name="Robbens S."/>
            <person name="Schmutz J."/>
            <person name="Toulza E."/>
            <person name="Wyss T."/>
            <person name="Zelensky A."/>
            <person name="Zhou K."/>
            <person name="Armbrust E.V."/>
            <person name="Bhattacharya D."/>
            <person name="Goodenough U.W."/>
            <person name="Van de Peer Y."/>
            <person name="Grigoriev I.V."/>
        </authorList>
    </citation>
    <scope>NUCLEOTIDE SEQUENCE [LARGE SCALE GENOMIC DNA]</scope>
    <source>
        <strain evidence="1 2">CCMP1545</strain>
    </source>
</reference>
<sequence length="96" mass="9890">MLNSDMYRSLIDPSGSAEMMKTAQLCADQFVCFVKVRGGGGGAGGAAGGGGGGDGGEIFLWLVGKRRGGPTVDTRGCWMTEAVSRVRPEDVDAYGL</sequence>
<dbReference type="Proteomes" id="UP000001876">
    <property type="component" value="Unassembled WGS sequence"/>
</dbReference>
<organism evidence="2">
    <name type="scientific">Micromonas pusilla (strain CCMP1545)</name>
    <name type="common">Picoplanktonic green alga</name>
    <dbReference type="NCBI Taxonomy" id="564608"/>
    <lineage>
        <taxon>Eukaryota</taxon>
        <taxon>Viridiplantae</taxon>
        <taxon>Chlorophyta</taxon>
        <taxon>Mamiellophyceae</taxon>
        <taxon>Mamiellales</taxon>
        <taxon>Mamiellaceae</taxon>
        <taxon>Micromonas</taxon>
    </lineage>
</organism>
<name>C1N4P3_MICPC</name>
<evidence type="ECO:0000313" key="2">
    <source>
        <dbReference type="Proteomes" id="UP000001876"/>
    </source>
</evidence>